<gene>
    <name evidence="1" type="ORF">H9728_00370</name>
</gene>
<name>A0A9D2CFW3_9FIRM</name>
<dbReference type="EMBL" id="DXCO01000004">
    <property type="protein sequence ID" value="HIY77477.1"/>
    <property type="molecule type" value="Genomic_DNA"/>
</dbReference>
<reference evidence="1" key="2">
    <citation type="submission" date="2021-04" db="EMBL/GenBank/DDBJ databases">
        <authorList>
            <person name="Gilroy R."/>
        </authorList>
    </citation>
    <scope>NUCLEOTIDE SEQUENCE</scope>
    <source>
        <strain evidence="1">CHK199-9574</strain>
    </source>
</reference>
<protein>
    <submittedName>
        <fullName evidence="1">Uncharacterized protein</fullName>
    </submittedName>
</protein>
<comment type="caution">
    <text evidence="1">The sequence shown here is derived from an EMBL/GenBank/DDBJ whole genome shotgun (WGS) entry which is preliminary data.</text>
</comment>
<evidence type="ECO:0000313" key="1">
    <source>
        <dbReference type="EMBL" id="HIY77477.1"/>
    </source>
</evidence>
<accession>A0A9D2CFW3</accession>
<sequence length="644" mass="71635">MIEHRLGTHFNNSKISSDFVDAILRHPKSCDTVWFTTEYGFPLLKTHAEKARAAGRAAQIFRENGIGVSLQIANTIGHGEYMKAEDNAAIQEMGLKKLIGSDGIQADYAFCWNGEKLRRYTAETVKLYAAAIRPDVVWIDDDLRPTNHFPVSVGCFCPDCMRAFNRQYNTAFTREELVQAVNMGDVEWRERWISFIRKGIADFAALIVEAVHSVSPSTQMALQFGLADNIAGGDERHIFDVLRSGSHFPASRAGEGTYHDKNPLDLLGKQIFLSYGNARLPQYVRYRVPEIENLPDVVYGKSNYGTVLEGTLGLAYGHTGLSFATVMTPYEDFSFHEELLSQFSRIRKYWEHLIQVNLITFSGCAGIISGGYRRIKDKTCRFGYGKIYGMHGTSLTRLGIAESFETQHAPFLVLLHDVIDTLTDEEIRPLFSQPVLTDAIAIEKLIDRGFKNLLPVTVRPVSSLSYREKLSGGRSWTESFFSCENEQPYVIEGDCVPFGELYDGKCSVSFGISAAQISVGKARWGVLGYSLWDDIVSGAKRDQIIAVADSVCNGLYAYIATHAQVTCVPRVSAEGKVVSVTVINISISPTGNLELIIKNPAGNRAVFENAEEIKELTPRIHGERMIVTLPPFIRGWDAGTVFLS</sequence>
<dbReference type="Proteomes" id="UP000824135">
    <property type="component" value="Unassembled WGS sequence"/>
</dbReference>
<dbReference type="AlphaFoldDB" id="A0A9D2CFW3"/>
<proteinExistence type="predicted"/>
<organism evidence="1 2">
    <name type="scientific">Candidatus Borkfalkia excrementavium</name>
    <dbReference type="NCBI Taxonomy" id="2838505"/>
    <lineage>
        <taxon>Bacteria</taxon>
        <taxon>Bacillati</taxon>
        <taxon>Bacillota</taxon>
        <taxon>Clostridia</taxon>
        <taxon>Christensenellales</taxon>
        <taxon>Christensenellaceae</taxon>
        <taxon>Candidatus Borkfalkia</taxon>
    </lineage>
</organism>
<evidence type="ECO:0000313" key="2">
    <source>
        <dbReference type="Proteomes" id="UP000824135"/>
    </source>
</evidence>
<reference evidence="1" key="1">
    <citation type="journal article" date="2021" name="PeerJ">
        <title>Extensive microbial diversity within the chicken gut microbiome revealed by metagenomics and culture.</title>
        <authorList>
            <person name="Gilroy R."/>
            <person name="Ravi A."/>
            <person name="Getino M."/>
            <person name="Pursley I."/>
            <person name="Horton D.L."/>
            <person name="Alikhan N.F."/>
            <person name="Baker D."/>
            <person name="Gharbi K."/>
            <person name="Hall N."/>
            <person name="Watson M."/>
            <person name="Adriaenssens E.M."/>
            <person name="Foster-Nyarko E."/>
            <person name="Jarju S."/>
            <person name="Secka A."/>
            <person name="Antonio M."/>
            <person name="Oren A."/>
            <person name="Chaudhuri R.R."/>
            <person name="La Ragione R."/>
            <person name="Hildebrand F."/>
            <person name="Pallen M.J."/>
        </authorList>
    </citation>
    <scope>NUCLEOTIDE SEQUENCE</scope>
    <source>
        <strain evidence="1">CHK199-9574</strain>
    </source>
</reference>